<dbReference type="InterPro" id="IPR003593">
    <property type="entry name" value="AAA+_ATPase"/>
</dbReference>
<dbReference type="EMBL" id="FMHU01000001">
    <property type="protein sequence ID" value="SCL16573.1"/>
    <property type="molecule type" value="Genomic_DNA"/>
</dbReference>
<protein>
    <recommendedName>
        <fullName evidence="1">AAA+ ATPase domain-containing protein</fullName>
    </recommendedName>
</protein>
<dbReference type="SMART" id="SM00382">
    <property type="entry name" value="AAA"/>
    <property type="match status" value="1"/>
</dbReference>
<evidence type="ECO:0000259" key="1">
    <source>
        <dbReference type="SMART" id="SM00382"/>
    </source>
</evidence>
<dbReference type="SUPFAM" id="SSF52540">
    <property type="entry name" value="P-loop containing nucleoside triphosphate hydrolases"/>
    <property type="match status" value="1"/>
</dbReference>
<dbReference type="InterPro" id="IPR027417">
    <property type="entry name" value="P-loop_NTPase"/>
</dbReference>
<dbReference type="Proteomes" id="UP000198906">
    <property type="component" value="Unassembled WGS sequence"/>
</dbReference>
<organism evidence="2 3">
    <name type="scientific">Micromonospora inyonensis</name>
    <dbReference type="NCBI Taxonomy" id="47866"/>
    <lineage>
        <taxon>Bacteria</taxon>
        <taxon>Bacillati</taxon>
        <taxon>Actinomycetota</taxon>
        <taxon>Actinomycetes</taxon>
        <taxon>Micromonosporales</taxon>
        <taxon>Micromonosporaceae</taxon>
        <taxon>Micromonospora</taxon>
    </lineage>
</organism>
<proteinExistence type="predicted"/>
<accession>A0A1C6RHA4</accession>
<reference evidence="3" key="1">
    <citation type="submission" date="2016-06" db="EMBL/GenBank/DDBJ databases">
        <authorList>
            <person name="Varghese N."/>
        </authorList>
    </citation>
    <scope>NUCLEOTIDE SEQUENCE [LARGE SCALE GENOMIC DNA]</scope>
    <source>
        <strain evidence="3">DSM 46123</strain>
    </source>
</reference>
<feature type="domain" description="AAA+ ATPase" evidence="1">
    <location>
        <begin position="57"/>
        <end position="301"/>
    </location>
</feature>
<dbReference type="Pfam" id="PF10923">
    <property type="entry name" value="BrxC_BrxD"/>
    <property type="match status" value="1"/>
</dbReference>
<evidence type="ECO:0000313" key="3">
    <source>
        <dbReference type="Proteomes" id="UP000198906"/>
    </source>
</evidence>
<gene>
    <name evidence="2" type="ORF">GA0074694_1671</name>
</gene>
<evidence type="ECO:0000313" key="2">
    <source>
        <dbReference type="EMBL" id="SCL16573.1"/>
    </source>
</evidence>
<dbReference type="RefSeq" id="WP_091454870.1">
    <property type="nucleotide sequence ID" value="NZ_FMHU01000001.1"/>
</dbReference>
<dbReference type="AlphaFoldDB" id="A0A1C6RHA4"/>
<sequence length="415" mass="45290">MMIGMTDGRSPAVVARRAIEALRAGVPSRDAVAALGSGQSAIEDRFETMCASAAAGSPASILIGGGFGAGKSHLLEHLARLALNNGWTVSRVVVSKETPLYDPAKVFRAAADSALRDGQVRPAIIEAAAGLDLDGRACAELLRWASSSGSELNERFPASLVLFAHLRERDPSFAETVLRFWSGDPIAIPELRRRMREVGEQRPVFAPVAAAELARQRMRFGARLLAAAGSPGWLVLFDEVELIGRYSLLQRAKSYAELARWMRGENGRGTPMAAVLAMTDDFEAAVITGRNDRHVVPERLLAKGTPDAAELAAAAELGMRIIDRETHLLTPPDDAELKQVYTQLRELHGQAFGWHPPDVAGLERLGATRMRQYVRAWINEWDLVRLDPGYRPETEAVTVISDYREDPDLEHTGSE</sequence>
<keyword evidence="3" id="KW-1185">Reference proteome</keyword>
<name>A0A1C6RHA4_9ACTN</name>
<dbReference type="STRING" id="47866.GA0074694_1671"/>
<dbReference type="InterPro" id="IPR021228">
    <property type="entry name" value="BrxD"/>
</dbReference>